<accession>A0A4R3VZA2</accession>
<reference evidence="1 2" key="1">
    <citation type="submission" date="2019-03" db="EMBL/GenBank/DDBJ databases">
        <title>Genomic Encyclopedia of Type Strains, Phase IV (KMG-IV): sequencing the most valuable type-strain genomes for metagenomic binning, comparative biology and taxonomic classification.</title>
        <authorList>
            <person name="Goeker M."/>
        </authorList>
    </citation>
    <scope>NUCLEOTIDE SEQUENCE [LARGE SCALE GENOMIC DNA]</scope>
    <source>
        <strain evidence="1 2">DSM 22362</strain>
    </source>
</reference>
<gene>
    <name evidence="1" type="ORF">EDC17_100335</name>
</gene>
<keyword evidence="2" id="KW-1185">Reference proteome</keyword>
<dbReference type="Proteomes" id="UP000295197">
    <property type="component" value="Unassembled WGS sequence"/>
</dbReference>
<dbReference type="PROSITE" id="PS51257">
    <property type="entry name" value="PROKAR_LIPOPROTEIN"/>
    <property type="match status" value="1"/>
</dbReference>
<name>A0A4R3VZA2_9SPHI</name>
<organism evidence="1 2">
    <name type="scientific">Sphingobacterium alimentarium</name>
    <dbReference type="NCBI Taxonomy" id="797292"/>
    <lineage>
        <taxon>Bacteria</taxon>
        <taxon>Pseudomonadati</taxon>
        <taxon>Bacteroidota</taxon>
        <taxon>Sphingobacteriia</taxon>
        <taxon>Sphingobacteriales</taxon>
        <taxon>Sphingobacteriaceae</taxon>
        <taxon>Sphingobacterium</taxon>
    </lineage>
</organism>
<protein>
    <submittedName>
        <fullName evidence="1">Uncharacterized protein</fullName>
    </submittedName>
</protein>
<proteinExistence type="predicted"/>
<dbReference type="AlphaFoldDB" id="A0A4R3VZA2"/>
<evidence type="ECO:0000313" key="1">
    <source>
        <dbReference type="EMBL" id="TCV19936.1"/>
    </source>
</evidence>
<dbReference type="OrthoDB" id="1450115at2"/>
<comment type="caution">
    <text evidence="1">The sequence shown here is derived from an EMBL/GenBank/DDBJ whole genome shotgun (WGS) entry which is preliminary data.</text>
</comment>
<sequence>MRQFFTIILVSLFTLFSCEEDNMDDVVLNATTAEEIQKVIKEGYWQLDLFKYAGESTYRSQNTYFTFEFAGDNRYDLYSSKKDKFNTEPWFYRIKEISNKPYFVRYASEKDFQNDTYADYQAYGVLIQNNELILTYIDNGKIEVFRNYKAISETKNLPTEK</sequence>
<evidence type="ECO:0000313" key="2">
    <source>
        <dbReference type="Proteomes" id="UP000295197"/>
    </source>
</evidence>
<dbReference type="EMBL" id="SMBZ01000003">
    <property type="protein sequence ID" value="TCV19936.1"/>
    <property type="molecule type" value="Genomic_DNA"/>
</dbReference>
<dbReference type="RefSeq" id="WP_132776364.1">
    <property type="nucleotide sequence ID" value="NZ_SMBZ01000003.1"/>
</dbReference>